<dbReference type="Gene3D" id="3.10.450.50">
    <property type="match status" value="1"/>
</dbReference>
<protein>
    <recommendedName>
        <fullName evidence="1">SnoaL-like domain-containing protein</fullName>
    </recommendedName>
</protein>
<evidence type="ECO:0000259" key="1">
    <source>
        <dbReference type="Pfam" id="PF12680"/>
    </source>
</evidence>
<organism evidence="2">
    <name type="scientific">marine metagenome</name>
    <dbReference type="NCBI Taxonomy" id="408172"/>
    <lineage>
        <taxon>unclassified sequences</taxon>
        <taxon>metagenomes</taxon>
        <taxon>ecological metagenomes</taxon>
    </lineage>
</organism>
<proteinExistence type="predicted"/>
<gene>
    <name evidence="2" type="ORF">METZ01_LOCUS156139</name>
</gene>
<dbReference type="InterPro" id="IPR037401">
    <property type="entry name" value="SnoaL-like"/>
</dbReference>
<feature type="domain" description="SnoaL-like" evidence="1">
    <location>
        <begin position="14"/>
        <end position="107"/>
    </location>
</feature>
<accession>A0A382AP08</accession>
<reference evidence="2" key="1">
    <citation type="submission" date="2018-05" db="EMBL/GenBank/DDBJ databases">
        <authorList>
            <person name="Lanie J.A."/>
            <person name="Ng W.-L."/>
            <person name="Kazmierczak K.M."/>
            <person name="Andrzejewski T.M."/>
            <person name="Davidsen T.M."/>
            <person name="Wayne K.J."/>
            <person name="Tettelin H."/>
            <person name="Glass J.I."/>
            <person name="Rusch D."/>
            <person name="Podicherti R."/>
            <person name="Tsui H.-C.T."/>
            <person name="Winkler M.E."/>
        </authorList>
    </citation>
    <scope>NUCLEOTIDE SEQUENCE</scope>
</reference>
<dbReference type="AlphaFoldDB" id="A0A382AP08"/>
<dbReference type="Pfam" id="PF12680">
    <property type="entry name" value="SnoaL_2"/>
    <property type="match status" value="1"/>
</dbReference>
<dbReference type="InterPro" id="IPR032710">
    <property type="entry name" value="NTF2-like_dom_sf"/>
</dbReference>
<name>A0A382AP08_9ZZZZ</name>
<dbReference type="EMBL" id="UINC01026223">
    <property type="protein sequence ID" value="SVB03285.1"/>
    <property type="molecule type" value="Genomic_DNA"/>
</dbReference>
<sequence length="140" mass="17043">MKSLTEFKERFLNLNESTLDEIISYYDENVFFKDPFNEFNGREKLKKLFLHMFITFKNPHFVFIDTIENSEEIFLTWDFIFSYKEKLFKIHGSSHLKLNDEEKIVYHRDYWDVGEELLLKIPLIKSLYGFFQNKLALSFN</sequence>
<evidence type="ECO:0000313" key="2">
    <source>
        <dbReference type="EMBL" id="SVB03285.1"/>
    </source>
</evidence>
<dbReference type="SUPFAM" id="SSF54427">
    <property type="entry name" value="NTF2-like"/>
    <property type="match status" value="1"/>
</dbReference>